<sequence length="141" mass="14825">MSRGPVEFVVVDFPGEVPGATLAPQLRSLVDQGVINVIDMLFIARDDDGTVRSFELGDREGEDDFEALDVVVQEIDGLIGEQDVADIGAGLAPGHTAAVFLFEHTWVRDIGRTVSSAGGEVVLVERVPAPVVSAVGALRAG</sequence>
<organism evidence="1 2">
    <name type="scientific">Luedemannella flava</name>
    <dbReference type="NCBI Taxonomy" id="349316"/>
    <lineage>
        <taxon>Bacteria</taxon>
        <taxon>Bacillati</taxon>
        <taxon>Actinomycetota</taxon>
        <taxon>Actinomycetes</taxon>
        <taxon>Micromonosporales</taxon>
        <taxon>Micromonosporaceae</taxon>
        <taxon>Luedemannella</taxon>
    </lineage>
</organism>
<proteinExistence type="predicted"/>
<evidence type="ECO:0008006" key="3">
    <source>
        <dbReference type="Google" id="ProtNLM"/>
    </source>
</evidence>
<dbReference type="InterPro" id="IPR046288">
    <property type="entry name" value="DUF6325"/>
</dbReference>
<dbReference type="RefSeq" id="WP_344135264.1">
    <property type="nucleotide sequence ID" value="NZ_BAAALT010000150.1"/>
</dbReference>
<accession>A0ABP4YN75</accession>
<dbReference type="Pfam" id="PF19850">
    <property type="entry name" value="DUF6325"/>
    <property type="match status" value="1"/>
</dbReference>
<evidence type="ECO:0000313" key="2">
    <source>
        <dbReference type="Proteomes" id="UP001500218"/>
    </source>
</evidence>
<keyword evidence="2" id="KW-1185">Reference proteome</keyword>
<comment type="caution">
    <text evidence="1">The sequence shown here is derived from an EMBL/GenBank/DDBJ whole genome shotgun (WGS) entry which is preliminary data.</text>
</comment>
<reference evidence="2" key="1">
    <citation type="journal article" date="2019" name="Int. J. Syst. Evol. Microbiol.">
        <title>The Global Catalogue of Microorganisms (GCM) 10K type strain sequencing project: providing services to taxonomists for standard genome sequencing and annotation.</title>
        <authorList>
            <consortium name="The Broad Institute Genomics Platform"/>
            <consortium name="The Broad Institute Genome Sequencing Center for Infectious Disease"/>
            <person name="Wu L."/>
            <person name="Ma J."/>
        </authorList>
    </citation>
    <scope>NUCLEOTIDE SEQUENCE [LARGE SCALE GENOMIC DNA]</scope>
    <source>
        <strain evidence="2">JCM 13250</strain>
    </source>
</reference>
<name>A0ABP4YN75_9ACTN</name>
<dbReference type="Proteomes" id="UP001500218">
    <property type="component" value="Unassembled WGS sequence"/>
</dbReference>
<evidence type="ECO:0000313" key="1">
    <source>
        <dbReference type="EMBL" id="GAA1817792.1"/>
    </source>
</evidence>
<gene>
    <name evidence="1" type="ORF">GCM10009682_43260</name>
</gene>
<protein>
    <recommendedName>
        <fullName evidence="3">DUF1269 domain-containing protein</fullName>
    </recommendedName>
</protein>
<dbReference type="EMBL" id="BAAALT010000150">
    <property type="protein sequence ID" value="GAA1817792.1"/>
    <property type="molecule type" value="Genomic_DNA"/>
</dbReference>